<feature type="transmembrane region" description="Helical" evidence="1">
    <location>
        <begin position="574"/>
        <end position="592"/>
    </location>
</feature>
<keyword evidence="1" id="KW-0812">Transmembrane</keyword>
<name>A0ABS5TJ88_9ACTN</name>
<keyword evidence="1" id="KW-0472">Membrane</keyword>
<feature type="transmembrane region" description="Helical" evidence="1">
    <location>
        <begin position="599"/>
        <end position="619"/>
    </location>
</feature>
<feature type="transmembrane region" description="Helical" evidence="1">
    <location>
        <begin position="415"/>
        <end position="433"/>
    </location>
</feature>
<protein>
    <recommendedName>
        <fullName evidence="5">Alkaline phosphatase family protein</fullName>
    </recommendedName>
</protein>
<feature type="transmembrane region" description="Helical" evidence="1">
    <location>
        <begin position="374"/>
        <end position="394"/>
    </location>
</feature>
<dbReference type="InterPro" id="IPR017850">
    <property type="entry name" value="Alkaline_phosphatase_core_sf"/>
</dbReference>
<feature type="transmembrane region" description="Helical" evidence="1">
    <location>
        <begin position="472"/>
        <end position="493"/>
    </location>
</feature>
<feature type="transmembrane region" description="Helical" evidence="1">
    <location>
        <begin position="719"/>
        <end position="740"/>
    </location>
</feature>
<dbReference type="EMBL" id="JAHBAY010000008">
    <property type="protein sequence ID" value="MBT0771147.1"/>
    <property type="molecule type" value="Genomic_DNA"/>
</dbReference>
<comment type="caution">
    <text evidence="3">The sequence shown here is derived from an EMBL/GenBank/DDBJ whole genome shotgun (WGS) entry which is preliminary data.</text>
</comment>
<feature type="transmembrane region" description="Helical" evidence="1">
    <location>
        <begin position="695"/>
        <end position="713"/>
    </location>
</feature>
<proteinExistence type="predicted"/>
<keyword evidence="1" id="KW-1133">Transmembrane helix</keyword>
<evidence type="ECO:0008006" key="5">
    <source>
        <dbReference type="Google" id="ProtNLM"/>
    </source>
</evidence>
<gene>
    <name evidence="3" type="ORF">KIH74_19560</name>
</gene>
<dbReference type="Proteomes" id="UP001197247">
    <property type="component" value="Unassembled WGS sequence"/>
</dbReference>
<feature type="transmembrane region" description="Helical" evidence="1">
    <location>
        <begin position="654"/>
        <end position="675"/>
    </location>
</feature>
<organism evidence="3 4">
    <name type="scientific">Kineosporia corallincola</name>
    <dbReference type="NCBI Taxonomy" id="2835133"/>
    <lineage>
        <taxon>Bacteria</taxon>
        <taxon>Bacillati</taxon>
        <taxon>Actinomycetota</taxon>
        <taxon>Actinomycetes</taxon>
        <taxon>Kineosporiales</taxon>
        <taxon>Kineosporiaceae</taxon>
        <taxon>Kineosporia</taxon>
    </lineage>
</organism>
<evidence type="ECO:0000313" key="4">
    <source>
        <dbReference type="Proteomes" id="UP001197247"/>
    </source>
</evidence>
<evidence type="ECO:0000256" key="1">
    <source>
        <dbReference type="SAM" id="Phobius"/>
    </source>
</evidence>
<evidence type="ECO:0000256" key="2">
    <source>
        <dbReference type="SAM" id="SignalP"/>
    </source>
</evidence>
<reference evidence="3 4" key="1">
    <citation type="submission" date="2021-05" db="EMBL/GenBank/DDBJ databases">
        <title>Kineosporia and Streptomyces sp. nov. two new marine actinobacteria isolated from Coral.</title>
        <authorList>
            <person name="Buangrab K."/>
            <person name="Sutthacheep M."/>
            <person name="Yeemin T."/>
            <person name="Harunari E."/>
            <person name="Igarashi Y."/>
            <person name="Kanchanasin P."/>
            <person name="Tanasupawat S."/>
            <person name="Phongsopitanun W."/>
        </authorList>
    </citation>
    <scope>NUCLEOTIDE SEQUENCE [LARGE SCALE GENOMIC DNA]</scope>
    <source>
        <strain evidence="3 4">J2-2</strain>
    </source>
</reference>
<feature type="transmembrane region" description="Helical" evidence="1">
    <location>
        <begin position="545"/>
        <end position="562"/>
    </location>
</feature>
<keyword evidence="2" id="KW-0732">Signal</keyword>
<feature type="transmembrane region" description="Helical" evidence="1">
    <location>
        <begin position="513"/>
        <end position="533"/>
    </location>
</feature>
<dbReference type="SUPFAM" id="SSF53649">
    <property type="entry name" value="Alkaline phosphatase-like"/>
    <property type="match status" value="1"/>
</dbReference>
<sequence length="763" mass="78728">MRFGLRRRWAALGVLGAVVAGLAAPTTAAAATGDASGSSVTGPVVLLGTGGVRWTDVTDATPALENLLSTGSAGWLAVRSVRPTTCKTDGWLAVSAGARAADRSAQDGEAICRDPQLQAGEAGQSGTVTQWDRYVEQAGSDDFDAVPGLLGSTLAAAGVSTAAVGPGAAVALADESGQVPHVWEGSQNDASGSGDPQALADDVVSALDTDPELLAVDLGSVVDPDEQGYRTKYTLPELTGGYARARAEQVASIEQSLEAVLAELPADATVLVASLSDSGSRSQLRLLAATGPVPGGGSYADSLTGSSSTRQDGLAQTTDLFPTLLAGLGVTAPDSAVGSVVRPVSTGMDDEARDRKVLDLDEAAIAVNPIVQPFFIGLVVAQVLLYLVATLILRRRARSADQAQIAARRLLLLRWLRRTAVVFACVPAATYLANLLPWWRYDSPGLAVTGAVILFVIPMALIANLGPWRHSLLGPMGAVGAMTMLVLAGDVLTGSHLVLSSLMGLQPVVAGRFYGFGNPAFSVFATGALLLAVAVADSLVRRRRLRIAAVAVALVGLLATAIDGTPGLGSDFGGPPAIIPAFAVLALLALGVRISWRRALIIAAGTVVAIVLISVLDWLRGPEDRTHLGRFVQTVIDGGAFLVIKRKAEANVRILFTSYLSILLPVAAAFVVLVLSRPVSWGVRPLQLAYDRSPLLRAGLVSFGVLMLIGFGMNDSGVAIPAVAATVALPLLIAASVRALELAETDPLPVPEKTETTPEPTQG</sequence>
<evidence type="ECO:0000313" key="3">
    <source>
        <dbReference type="EMBL" id="MBT0771147.1"/>
    </source>
</evidence>
<accession>A0ABS5TJ88</accession>
<dbReference type="RefSeq" id="WP_214157447.1">
    <property type="nucleotide sequence ID" value="NZ_JAHBAY010000008.1"/>
</dbReference>
<dbReference type="Gene3D" id="3.40.720.10">
    <property type="entry name" value="Alkaline Phosphatase, subunit A"/>
    <property type="match status" value="1"/>
</dbReference>
<feature type="chain" id="PRO_5045206282" description="Alkaline phosphatase family protein" evidence="2">
    <location>
        <begin position="31"/>
        <end position="763"/>
    </location>
</feature>
<feature type="signal peptide" evidence="2">
    <location>
        <begin position="1"/>
        <end position="30"/>
    </location>
</feature>
<keyword evidence="4" id="KW-1185">Reference proteome</keyword>
<feature type="transmembrane region" description="Helical" evidence="1">
    <location>
        <begin position="445"/>
        <end position="465"/>
    </location>
</feature>